<dbReference type="RefSeq" id="WP_263413127.1">
    <property type="nucleotide sequence ID" value="NZ_BAABBH010000001.1"/>
</dbReference>
<reference evidence="2 3" key="1">
    <citation type="submission" date="2024-12" db="EMBL/GenBank/DDBJ databases">
        <authorList>
            <person name="Lee Y."/>
        </authorList>
    </citation>
    <scope>NUCLEOTIDE SEQUENCE [LARGE SCALE GENOMIC DNA]</scope>
    <source>
        <strain evidence="2 3">03SUJ4</strain>
    </source>
</reference>
<feature type="transmembrane region" description="Helical" evidence="1">
    <location>
        <begin position="20"/>
        <end position="40"/>
    </location>
</feature>
<dbReference type="PANTHER" id="PTHR37692:SF1">
    <property type="entry name" value="DUF420 DOMAIN-CONTAINING PROTEIN"/>
    <property type="match status" value="1"/>
</dbReference>
<dbReference type="Pfam" id="PF04238">
    <property type="entry name" value="DUF420"/>
    <property type="match status" value="1"/>
</dbReference>
<dbReference type="PANTHER" id="PTHR37692">
    <property type="entry name" value="HYPOTHETICAL MEMBRANE SPANNING PROTEIN"/>
    <property type="match status" value="1"/>
</dbReference>
<dbReference type="Proteomes" id="UP001634747">
    <property type="component" value="Unassembled WGS sequence"/>
</dbReference>
<gene>
    <name evidence="2" type="ORF">ACK2TP_06185</name>
</gene>
<comment type="caution">
    <text evidence="2">The sequence shown here is derived from an EMBL/GenBank/DDBJ whole genome shotgun (WGS) entry which is preliminary data.</text>
</comment>
<evidence type="ECO:0000256" key="1">
    <source>
        <dbReference type="SAM" id="Phobius"/>
    </source>
</evidence>
<feature type="transmembrane region" description="Helical" evidence="1">
    <location>
        <begin position="87"/>
        <end position="105"/>
    </location>
</feature>
<feature type="transmembrane region" description="Helical" evidence="1">
    <location>
        <begin position="52"/>
        <end position="75"/>
    </location>
</feature>
<feature type="transmembrane region" description="Helical" evidence="1">
    <location>
        <begin position="125"/>
        <end position="151"/>
    </location>
</feature>
<evidence type="ECO:0000313" key="3">
    <source>
        <dbReference type="Proteomes" id="UP001634747"/>
    </source>
</evidence>
<protein>
    <submittedName>
        <fullName evidence="2">DUF420 domain-containing protein</fullName>
    </submittedName>
</protein>
<keyword evidence="1" id="KW-0472">Membrane</keyword>
<sequence length="190" mass="21368">MSTAYPPVPANERIHTPKSAVFGILAVSALASAFLFWLVYFHPPIDTTHTRFLFLPALNAVLNGLSAIALVLGFLQIRNRNVRAHRAFMSAAFVFSTLFLVSYIANHALHGEYHLPIAHTGGLWWSYLTLLLSHISLSIIALPLVLITFFLSLSERFPQHRKIARWTFPIWLYVSVTGVAVFLMQAAIRR</sequence>
<keyword evidence="3" id="KW-1185">Reference proteome</keyword>
<name>A0ABW9KLA0_9BACT</name>
<keyword evidence="1" id="KW-0812">Transmembrane</keyword>
<organism evidence="2 3">
    <name type="scientific">Terriglobus aquaticus</name>
    <dbReference type="NCBI Taxonomy" id="940139"/>
    <lineage>
        <taxon>Bacteria</taxon>
        <taxon>Pseudomonadati</taxon>
        <taxon>Acidobacteriota</taxon>
        <taxon>Terriglobia</taxon>
        <taxon>Terriglobales</taxon>
        <taxon>Acidobacteriaceae</taxon>
        <taxon>Terriglobus</taxon>
    </lineage>
</organism>
<keyword evidence="1" id="KW-1133">Transmembrane helix</keyword>
<accession>A0ABW9KLA0</accession>
<evidence type="ECO:0000313" key="2">
    <source>
        <dbReference type="EMBL" id="MFN2975345.1"/>
    </source>
</evidence>
<proteinExistence type="predicted"/>
<dbReference type="InterPro" id="IPR007352">
    <property type="entry name" value="DUF420"/>
</dbReference>
<dbReference type="EMBL" id="JBJYXY010000001">
    <property type="protein sequence ID" value="MFN2975345.1"/>
    <property type="molecule type" value="Genomic_DNA"/>
</dbReference>
<feature type="transmembrane region" description="Helical" evidence="1">
    <location>
        <begin position="163"/>
        <end position="188"/>
    </location>
</feature>